<dbReference type="AlphaFoldDB" id="A0A314YN78"/>
<organism evidence="1 2">
    <name type="scientific">Prunus yedoensis var. nudiflora</name>
    <dbReference type="NCBI Taxonomy" id="2094558"/>
    <lineage>
        <taxon>Eukaryota</taxon>
        <taxon>Viridiplantae</taxon>
        <taxon>Streptophyta</taxon>
        <taxon>Embryophyta</taxon>
        <taxon>Tracheophyta</taxon>
        <taxon>Spermatophyta</taxon>
        <taxon>Magnoliopsida</taxon>
        <taxon>eudicotyledons</taxon>
        <taxon>Gunneridae</taxon>
        <taxon>Pentapetalae</taxon>
        <taxon>rosids</taxon>
        <taxon>fabids</taxon>
        <taxon>Rosales</taxon>
        <taxon>Rosaceae</taxon>
        <taxon>Amygdaloideae</taxon>
        <taxon>Amygdaleae</taxon>
        <taxon>Prunus</taxon>
    </lineage>
</organism>
<evidence type="ECO:0000313" key="1">
    <source>
        <dbReference type="EMBL" id="PQQ09492.1"/>
    </source>
</evidence>
<reference evidence="1 2" key="1">
    <citation type="submission" date="2018-02" db="EMBL/GenBank/DDBJ databases">
        <title>Draft genome of wild Prunus yedoensis var. nudiflora.</title>
        <authorList>
            <person name="Baek S."/>
            <person name="Kim J.-H."/>
            <person name="Choi K."/>
            <person name="Kim G.-B."/>
            <person name="Cho A."/>
            <person name="Jang H."/>
            <person name="Shin C.-H."/>
            <person name="Yu H.-J."/>
            <person name="Mun J.-H."/>
        </authorList>
    </citation>
    <scope>NUCLEOTIDE SEQUENCE [LARGE SCALE GENOMIC DNA]</scope>
    <source>
        <strain evidence="2">cv. Jeju island</strain>
        <tissue evidence="1">Leaf</tissue>
    </source>
</reference>
<evidence type="ECO:0000313" key="2">
    <source>
        <dbReference type="Proteomes" id="UP000250321"/>
    </source>
</evidence>
<keyword evidence="2" id="KW-1185">Reference proteome</keyword>
<dbReference type="Proteomes" id="UP000250321">
    <property type="component" value="Unassembled WGS sequence"/>
</dbReference>
<proteinExistence type="predicted"/>
<sequence>MLPLYKLSSSPPKLFSQFRYSYSVLSNSSSSFRINLLWLSHPRRRFGTVTTAAYQKEGGDTFFTEESVSWTSLGVSDKVSQALYNAGLGQPSLVQVPSSVLTLIYSLISRCIGSISEIIPHREKYACFQNRKLQMKYNLSRG</sequence>
<dbReference type="OrthoDB" id="10541957at2759"/>
<dbReference type="EMBL" id="PJQY01000617">
    <property type="protein sequence ID" value="PQQ09492.1"/>
    <property type="molecule type" value="Genomic_DNA"/>
</dbReference>
<keyword evidence="1" id="KW-0347">Helicase</keyword>
<keyword evidence="1" id="KW-0547">Nucleotide-binding</keyword>
<gene>
    <name evidence="1" type="ORF">Pyn_26505</name>
</gene>
<keyword evidence="1" id="KW-0378">Hydrolase</keyword>
<name>A0A314YN78_PRUYE</name>
<comment type="caution">
    <text evidence="1">The sequence shown here is derived from an EMBL/GenBank/DDBJ whole genome shotgun (WGS) entry which is preliminary data.</text>
</comment>
<protein>
    <submittedName>
        <fullName evidence="1">DEAD-box ATP-dependent RNA helicase 22 isoform X1</fullName>
    </submittedName>
</protein>
<dbReference type="STRING" id="2094558.A0A314YN78"/>
<accession>A0A314YN78</accession>
<dbReference type="GO" id="GO:0004386">
    <property type="term" value="F:helicase activity"/>
    <property type="evidence" value="ECO:0007669"/>
    <property type="project" value="UniProtKB-KW"/>
</dbReference>
<keyword evidence="1" id="KW-0067">ATP-binding</keyword>